<proteinExistence type="inferred from homology"/>
<dbReference type="Pfam" id="PF11732">
    <property type="entry name" value="Thoc2"/>
    <property type="match status" value="1"/>
</dbReference>
<feature type="domain" description="THO complex subunitTHOC2 C-terminal" evidence="8">
    <location>
        <begin position="871"/>
        <end position="1178"/>
    </location>
</feature>
<dbReference type="InterPro" id="IPR040007">
    <property type="entry name" value="Tho2"/>
</dbReference>
<comment type="subunit">
    <text evidence="5">Component of the THO subcomplex, which is composed of THOC1, THOC2, THOC3, THOC5, THOC6 and THOC7. The THO subcomplex interacts with DDX39B to form the THO-DDX39B complex which multimerizes into a 28-subunit tetrameric assembly. Component of the transcription/export (TREX) complex at least composed of ALYREF/THOC4, DDX39B, SARNP/CIP29, CHTOP and the THO subcomplex; in the complex interacts with THOC1, THOC3, THOC5, THOC7 and DDX39B. TREX seems to have a dynamic structure involving ATP-dependent remodeling. Interacts with POLDIP3 and ZC3H11A.</text>
</comment>
<dbReference type="GO" id="GO:0003729">
    <property type="term" value="F:mRNA binding"/>
    <property type="evidence" value="ECO:0007669"/>
    <property type="project" value="TreeGrafter"/>
</dbReference>
<dbReference type="InterPro" id="IPR032302">
    <property type="entry name" value="THOC2_N"/>
</dbReference>
<sequence length="1308" mass="150823">MTTTGVTTWEFWSSWDRNGKSEFQKTFRSFLEGDGGEKEIYSLKNVENLKRLIYELIWKYLKGTLKRDQVLNAFSEMIGYHKEVASLICDILGVVDLETNQREERDRYDGLLHDAERYLSEGILKERLEIETLGESGILKNSKKFFSTVIKLKTKLFYKQQKFNLFREECEGYSKLITELNQDLSSTSPAQVLEVVKSIIGYFNLDPNRVLDIIIESFETQTDEVEFYVSLIREYTPDERTLNELLGFKFQFYIKQENCVPESLFKVTALLIQHKILILETIYDLLGPEDSQIFKDAESELKSAREFVRKSVVVSTNKTEEIDLIDSSSIVPANQKFGLLEALIHVGAWSEAEIIISQLPTYYSVSQPKISHALCRLVHTTIEPLNRRYGGMSSRLRYTKYAPLKNNEAPKPCETFEDFQTVAMPMLLALGPHAYTDPILLYKALRIIKFSLGISVEENGRHLMKNSDPKSSVLYYDALTIMDEVFLPSLSLMDCNCGLAEEIWTVLKVYPYHFRYRLFGQWKNETFNIHPLLLRKKANIQKSIKRIMQRLSKENVKPVSRQLGKLTHSSPGLLFDYILSQIQLYDNLIGPVVDALKYLTNLSFDVLGYSIIEALNNPDKDKSKHDGTSISSWSQSLSNFCGSVFKKYNIELTGILQYVANQLKSKKSLDLLIMKEIVLKMSGIEAAEEMTNEQIDAMAGGEILRSEAGSFSQVKNTKKSSQRLKDALIDNNLAVPICLLMAQQRNCVVYHETEDSHLKLVGILFDQCQDTLVQFGTFLACNMSIDDYTRRLPRMHELLTQFHVNSDLAFFLARPMFNHKISLKFEELKKQQKDWKNKSTSEKSRIHADAAIMVMEPVIDAIRPLHPSKIWEDISPQFLTTFWSLTMYDLFVPEKVYEKEVAKLKAAPAKIDENKDYNSTRRKKEKERILNHMEKLMEEEKKQREHVERVMTRLREERDTWFLTRTVRLAKNETITTFLQLCLFPRCIFTSSDAIYCAKFVQVIHMLKTPNFSTLICFDRIFCDITYTVTSCTENEANRYGRFLAAMLEIVMRWHSAKEVFEKECVGYPGFVTRFRVANDAPGRGNAAGNDTVDYENYRHVCHKWHYKIAKALVVCLESKDYVQIRNALIVLTKILPYFPIITTLAGVIEKRIEKVCADEKEHRKDLYIKATSYSGQLKARKSSMLKEHEFHVVKKQGGAATTTGAGSGASPIEAPSNNTSKKEGETKTDRKSASKEMRDSRERSEDRKSSKRDGSRDSKERNEKEKKREGSYDRVSRERDWHDMGPPQSSTHHRRSAEPSEEKGKHC</sequence>
<feature type="compositionally biased region" description="Low complexity" evidence="7">
    <location>
        <begin position="1198"/>
        <end position="1211"/>
    </location>
</feature>
<evidence type="ECO:0000259" key="9">
    <source>
        <dbReference type="Pfam" id="PF11732"/>
    </source>
</evidence>
<evidence type="ECO:0000256" key="1">
    <source>
        <dbReference type="ARBA" id="ARBA00004123"/>
    </source>
</evidence>
<dbReference type="PANTHER" id="PTHR21597:SF0">
    <property type="entry name" value="THO COMPLEX SUBUNIT 2"/>
    <property type="match status" value="1"/>
</dbReference>
<evidence type="ECO:0000313" key="11">
    <source>
        <dbReference type="EMBL" id="CDW23408.1"/>
    </source>
</evidence>
<evidence type="ECO:0000259" key="10">
    <source>
        <dbReference type="Pfam" id="PF16134"/>
    </source>
</evidence>
<feature type="region of interest" description="Disordered" evidence="7">
    <location>
        <begin position="1194"/>
        <end position="1308"/>
    </location>
</feature>
<keyword evidence="4" id="KW-0539">Nucleus</keyword>
<keyword evidence="6" id="KW-0175">Coiled coil</keyword>
<feature type="compositionally biased region" description="Basic and acidic residues" evidence="7">
    <location>
        <begin position="1221"/>
        <end position="1284"/>
    </location>
</feature>
<feature type="coiled-coil region" evidence="6">
    <location>
        <begin position="922"/>
        <end position="957"/>
    </location>
</feature>
<evidence type="ECO:0000256" key="2">
    <source>
        <dbReference type="ARBA" id="ARBA00007857"/>
    </source>
</evidence>
<comment type="subcellular location">
    <subcellularLocation>
        <location evidence="1">Nucleus</location>
    </subcellularLocation>
</comment>
<dbReference type="PANTHER" id="PTHR21597">
    <property type="entry name" value="THO2 PROTEIN"/>
    <property type="match status" value="1"/>
</dbReference>
<reference evidence="11" key="1">
    <citation type="submission" date="2014-05" db="EMBL/GenBank/DDBJ databases">
        <authorList>
            <person name="Chronopoulou M."/>
        </authorList>
    </citation>
    <scope>NUCLEOTIDE SEQUENCE</scope>
    <source>
        <tissue evidence="11">Whole organism</tissue>
    </source>
</reference>
<dbReference type="Pfam" id="PF11262">
    <property type="entry name" value="Tho2"/>
    <property type="match status" value="1"/>
</dbReference>
<evidence type="ECO:0000256" key="5">
    <source>
        <dbReference type="ARBA" id="ARBA00047033"/>
    </source>
</evidence>
<dbReference type="InterPro" id="IPR021726">
    <property type="entry name" value="THO_THOC2_N"/>
</dbReference>
<feature type="domain" description="THO complex subunit 2 N-terminal" evidence="10">
    <location>
        <begin position="10"/>
        <end position="306"/>
    </location>
</feature>
<dbReference type="Pfam" id="PF16134">
    <property type="entry name" value="THOC2_N"/>
    <property type="match status" value="2"/>
</dbReference>
<dbReference type="EMBL" id="HACA01006047">
    <property type="protein sequence ID" value="CDW23408.1"/>
    <property type="molecule type" value="Transcribed_RNA"/>
</dbReference>
<evidence type="ECO:0000256" key="4">
    <source>
        <dbReference type="ARBA" id="ARBA00023242"/>
    </source>
</evidence>
<name>A0A0K2TBN1_LEPSM</name>
<comment type="similarity">
    <text evidence="2">Belongs to the THOC2 family.</text>
</comment>
<dbReference type="InterPro" id="IPR021418">
    <property type="entry name" value="THO_THOC2_C"/>
</dbReference>
<organism evidence="11">
    <name type="scientific">Lepeophtheirus salmonis</name>
    <name type="common">Salmon louse</name>
    <name type="synonym">Caligus salmonis</name>
    <dbReference type="NCBI Taxonomy" id="72036"/>
    <lineage>
        <taxon>Eukaryota</taxon>
        <taxon>Metazoa</taxon>
        <taxon>Ecdysozoa</taxon>
        <taxon>Arthropoda</taxon>
        <taxon>Crustacea</taxon>
        <taxon>Multicrustacea</taxon>
        <taxon>Hexanauplia</taxon>
        <taxon>Copepoda</taxon>
        <taxon>Siphonostomatoida</taxon>
        <taxon>Caligidae</taxon>
        <taxon>Lepeophtheirus</taxon>
    </lineage>
</organism>
<accession>A0A0K2TBN1</accession>
<dbReference type="GO" id="GO:0006406">
    <property type="term" value="P:mRNA export from nucleus"/>
    <property type="evidence" value="ECO:0007669"/>
    <property type="project" value="InterPro"/>
</dbReference>
<dbReference type="GO" id="GO:0006397">
    <property type="term" value="P:mRNA processing"/>
    <property type="evidence" value="ECO:0007669"/>
    <property type="project" value="InterPro"/>
</dbReference>
<evidence type="ECO:0000256" key="3">
    <source>
        <dbReference type="ARBA" id="ARBA00019596"/>
    </source>
</evidence>
<feature type="domain" description="THO complex subunitTHOC2 N-terminal" evidence="9">
    <location>
        <begin position="563"/>
        <end position="638"/>
    </location>
</feature>
<protein>
    <recommendedName>
        <fullName evidence="3">THO complex subunit 2</fullName>
    </recommendedName>
</protein>
<feature type="domain" description="THO complex subunit 2 N-terminal" evidence="10">
    <location>
        <begin position="412"/>
        <end position="561"/>
    </location>
</feature>
<dbReference type="GO" id="GO:0000445">
    <property type="term" value="C:THO complex part of transcription export complex"/>
    <property type="evidence" value="ECO:0007669"/>
    <property type="project" value="TreeGrafter"/>
</dbReference>
<feature type="compositionally biased region" description="Basic and acidic residues" evidence="7">
    <location>
        <begin position="1297"/>
        <end position="1308"/>
    </location>
</feature>
<evidence type="ECO:0000256" key="6">
    <source>
        <dbReference type="SAM" id="Coils"/>
    </source>
</evidence>
<evidence type="ECO:0000259" key="8">
    <source>
        <dbReference type="Pfam" id="PF11262"/>
    </source>
</evidence>
<dbReference type="OrthoDB" id="29024at2759"/>
<evidence type="ECO:0000256" key="7">
    <source>
        <dbReference type="SAM" id="MobiDB-lite"/>
    </source>
</evidence>